<keyword evidence="6 15" id="KW-0021">Allosteric enzyme</keyword>
<comment type="subunit">
    <text evidence="15">Homotetramer.</text>
</comment>
<feature type="binding site" evidence="15">
    <location>
        <begin position="28"/>
        <end position="32"/>
    </location>
    <ligand>
        <name>ADP</name>
        <dbReference type="ChEBI" id="CHEBI:456216"/>
        <note>allosteric activator; ligand shared between dimeric partners</note>
    </ligand>
</feature>
<dbReference type="GO" id="GO:0042802">
    <property type="term" value="F:identical protein binding"/>
    <property type="evidence" value="ECO:0007669"/>
    <property type="project" value="TreeGrafter"/>
</dbReference>
<keyword evidence="9 15" id="KW-0547">Nucleotide-binding</keyword>
<dbReference type="GO" id="GO:0046872">
    <property type="term" value="F:metal ion binding"/>
    <property type="evidence" value="ECO:0007669"/>
    <property type="project" value="UniProtKB-KW"/>
</dbReference>
<keyword evidence="10 15" id="KW-0418">Kinase</keyword>
<dbReference type="Proteomes" id="UP000823960">
    <property type="component" value="Unassembled WGS sequence"/>
</dbReference>
<dbReference type="PIRSF" id="PIRSF000532">
    <property type="entry name" value="ATP_PFK_prok"/>
    <property type="match status" value="1"/>
</dbReference>
<dbReference type="GO" id="GO:0030388">
    <property type="term" value="P:fructose 1,6-bisphosphate metabolic process"/>
    <property type="evidence" value="ECO:0007669"/>
    <property type="project" value="TreeGrafter"/>
</dbReference>
<evidence type="ECO:0000256" key="3">
    <source>
        <dbReference type="ARBA" id="ARBA00004496"/>
    </source>
</evidence>
<dbReference type="GO" id="GO:0048029">
    <property type="term" value="F:monosaccharide binding"/>
    <property type="evidence" value="ECO:0007669"/>
    <property type="project" value="TreeGrafter"/>
</dbReference>
<keyword evidence="8 15" id="KW-0479">Metal-binding</keyword>
<dbReference type="PANTHER" id="PTHR13697">
    <property type="entry name" value="PHOSPHOFRUCTOKINASE"/>
    <property type="match status" value="1"/>
</dbReference>
<dbReference type="GO" id="GO:0005945">
    <property type="term" value="C:6-phosphofructokinase complex"/>
    <property type="evidence" value="ECO:0007669"/>
    <property type="project" value="TreeGrafter"/>
</dbReference>
<name>A0A9D1T3W5_9FIRM</name>
<accession>A0A9D1T3W5</accession>
<feature type="binding site" evidence="15">
    <location>
        <position position="18"/>
    </location>
    <ligand>
        <name>ATP</name>
        <dbReference type="ChEBI" id="CHEBI:30616"/>
    </ligand>
</feature>
<evidence type="ECO:0000256" key="5">
    <source>
        <dbReference type="ARBA" id="ARBA00022490"/>
    </source>
</evidence>
<dbReference type="PANTHER" id="PTHR13697:SF4">
    <property type="entry name" value="ATP-DEPENDENT 6-PHOSPHOFRUCTOKINASE"/>
    <property type="match status" value="1"/>
</dbReference>
<proteinExistence type="inferred from homology"/>
<feature type="binding site" description="in other chain" evidence="15">
    <location>
        <position position="161"/>
    </location>
    <ligand>
        <name>ADP</name>
        <dbReference type="ChEBI" id="CHEBI:456216"/>
        <note>allosteric activator; ligand shared between dimeric partners</note>
    </ligand>
</feature>
<dbReference type="GO" id="GO:0006002">
    <property type="term" value="P:fructose 6-phosphate metabolic process"/>
    <property type="evidence" value="ECO:0007669"/>
    <property type="project" value="UniProtKB-UniRule"/>
</dbReference>
<dbReference type="NCBIfam" id="TIGR02482">
    <property type="entry name" value="PFKA_ATP"/>
    <property type="match status" value="1"/>
</dbReference>
<evidence type="ECO:0000256" key="13">
    <source>
        <dbReference type="ARBA" id="ARBA00023152"/>
    </source>
</evidence>
<comment type="activity regulation">
    <text evidence="15">Allosterically activated by ADP and other diphosphonucleosides, and allosterically inhibited by phosphoenolpyruvate.</text>
</comment>
<feature type="binding site" description="in other chain" evidence="15">
    <location>
        <begin position="220"/>
        <end position="222"/>
    </location>
    <ligand>
        <name>ADP</name>
        <dbReference type="ChEBI" id="CHEBI:456216"/>
        <note>allosteric activator; ligand shared between dimeric partners</note>
    </ligand>
</feature>
<dbReference type="InterPro" id="IPR000023">
    <property type="entry name" value="Phosphofructokinase_dom"/>
</dbReference>
<evidence type="ECO:0000259" key="16">
    <source>
        <dbReference type="Pfam" id="PF00365"/>
    </source>
</evidence>
<evidence type="ECO:0000313" key="18">
    <source>
        <dbReference type="Proteomes" id="UP000823960"/>
    </source>
</evidence>
<feature type="binding site" description="in other chain" evidence="15">
    <location>
        <position position="229"/>
    </location>
    <ligand>
        <name>substrate</name>
        <note>ligand shared between dimeric partners</note>
    </ligand>
</feature>
<feature type="binding site" evidence="15">
    <location>
        <position position="250"/>
    </location>
    <ligand>
        <name>substrate</name>
        <note>ligand shared between dimeric partners</note>
    </ligand>
</feature>
<gene>
    <name evidence="15 17" type="primary">pfkA</name>
    <name evidence="17" type="ORF">IAD28_02225</name>
</gene>
<feature type="domain" description="Phosphofructokinase" evidence="16">
    <location>
        <begin position="11"/>
        <end position="282"/>
    </location>
</feature>
<organism evidence="17 18">
    <name type="scientific">Candidatus Faeciplasma avium</name>
    <dbReference type="NCBI Taxonomy" id="2840798"/>
    <lineage>
        <taxon>Bacteria</taxon>
        <taxon>Bacillati</taxon>
        <taxon>Bacillota</taxon>
        <taxon>Clostridia</taxon>
        <taxon>Eubacteriales</taxon>
        <taxon>Oscillospiraceae</taxon>
        <taxon>Oscillospiraceae incertae sedis</taxon>
        <taxon>Candidatus Faeciplasma</taxon>
    </lineage>
</organism>
<dbReference type="InterPro" id="IPR035966">
    <property type="entry name" value="PKF_sf"/>
</dbReference>
<comment type="catalytic activity">
    <reaction evidence="14 15">
        <text>beta-D-fructose 6-phosphate + ATP = beta-D-fructose 1,6-bisphosphate + ADP + H(+)</text>
        <dbReference type="Rhea" id="RHEA:16109"/>
        <dbReference type="ChEBI" id="CHEBI:15378"/>
        <dbReference type="ChEBI" id="CHEBI:30616"/>
        <dbReference type="ChEBI" id="CHEBI:32966"/>
        <dbReference type="ChEBI" id="CHEBI:57634"/>
        <dbReference type="ChEBI" id="CHEBI:456216"/>
        <dbReference type="EC" id="2.7.1.11"/>
    </reaction>
</comment>
<dbReference type="GO" id="GO:0005524">
    <property type="term" value="F:ATP binding"/>
    <property type="evidence" value="ECO:0007669"/>
    <property type="project" value="UniProtKB-UniRule"/>
</dbReference>
<sequence length="326" mass="35400">MSDRTDIKGTIGILTSGGDAPGMNAAIRAVTRAGIFSGYRVMGIRRGYQGLIEEDLFEMGPRDVSDIVQRGGTMLFTARSKEFMTLEGQKRAKATCDKVGIDYLVCIGGDGTYRGAMDICKLGVKCICLPGTIDNDIACTDYTIGFDTAMNTCIEMIDRIKDTEMSHSRCSVVEVMGRRAGHIAVNVAAATGAIDVITVEMPYDIDKICKKIIDQKNTGKTHFEVVVAEGVGHSEDIAKYIQEHTGIDSRATILGYVQRGGAPSCYDRVIAARMGCYAVELIGQNEVNRVIAVKNTKLVDYDIQEALSMKKGYDSHLHNLLASLSL</sequence>
<feature type="active site" description="Proton acceptor" evidence="15">
    <location>
        <position position="134"/>
    </location>
</feature>
<comment type="function">
    <text evidence="2 15">Catalyzes the phosphorylation of D-fructose 6-phosphate to fructose 1,6-bisphosphate by ATP, the first committing step of glycolysis.</text>
</comment>
<comment type="caution">
    <text evidence="15">Lacks conserved residue(s) required for the propagation of feature annotation.</text>
</comment>
<evidence type="ECO:0000256" key="9">
    <source>
        <dbReference type="ARBA" id="ARBA00022741"/>
    </source>
</evidence>
<dbReference type="AlphaFoldDB" id="A0A9D1T3W5"/>
<dbReference type="NCBIfam" id="NF002872">
    <property type="entry name" value="PRK03202.1"/>
    <property type="match status" value="1"/>
</dbReference>
<dbReference type="PRINTS" id="PR00476">
    <property type="entry name" value="PHFRCTKINASE"/>
</dbReference>
<dbReference type="Pfam" id="PF00365">
    <property type="entry name" value="PFK"/>
    <property type="match status" value="1"/>
</dbReference>
<protein>
    <recommendedName>
        <fullName evidence="15">ATP-dependent 6-phosphofructokinase</fullName>
        <shortName evidence="15">ATP-PFK</shortName>
        <shortName evidence="15">Phosphofructokinase</shortName>
        <ecNumber evidence="15">2.7.1.11</ecNumber>
    </recommendedName>
    <alternativeName>
        <fullName evidence="15">Phosphohexokinase</fullName>
    </alternativeName>
</protein>
<dbReference type="GO" id="GO:0061621">
    <property type="term" value="P:canonical glycolysis"/>
    <property type="evidence" value="ECO:0007669"/>
    <property type="project" value="TreeGrafter"/>
</dbReference>
<comment type="cofactor">
    <cofactor evidence="1 15">
        <name>Mg(2+)</name>
        <dbReference type="ChEBI" id="CHEBI:18420"/>
    </cofactor>
</comment>
<evidence type="ECO:0000256" key="15">
    <source>
        <dbReference type="HAMAP-Rule" id="MF_00339"/>
    </source>
</evidence>
<keyword evidence="11 15" id="KW-0067">ATP-binding</keyword>
<feature type="binding site" evidence="15">
    <location>
        <position position="169"/>
    </location>
    <ligand>
        <name>substrate</name>
        <note>ligand shared between dimeric partners</note>
    </ligand>
</feature>
<dbReference type="InterPro" id="IPR012003">
    <property type="entry name" value="ATP_PFK_prok-type"/>
</dbReference>
<feature type="binding site" evidence="15">
    <location>
        <begin position="109"/>
        <end position="112"/>
    </location>
    <ligand>
        <name>ATP</name>
        <dbReference type="ChEBI" id="CHEBI:30616"/>
    </ligand>
</feature>
<dbReference type="Gene3D" id="3.40.50.450">
    <property type="match status" value="1"/>
</dbReference>
<evidence type="ECO:0000256" key="11">
    <source>
        <dbReference type="ARBA" id="ARBA00022840"/>
    </source>
</evidence>
<feature type="binding site" description="in other chain" evidence="15">
    <location>
        <begin position="256"/>
        <end position="259"/>
    </location>
    <ligand>
        <name>substrate</name>
        <note>ligand shared between dimeric partners</note>
    </ligand>
</feature>
<dbReference type="FunFam" id="3.40.50.450:FF:000001">
    <property type="entry name" value="ATP-dependent 6-phosphofructokinase"/>
    <property type="match status" value="1"/>
</dbReference>
<evidence type="ECO:0000256" key="14">
    <source>
        <dbReference type="ARBA" id="ARBA00048070"/>
    </source>
</evidence>
<feature type="binding site" description="in other chain" evidence="15">
    <location>
        <begin position="176"/>
        <end position="178"/>
    </location>
    <ligand>
        <name>substrate</name>
        <note>ligand shared between dimeric partners</note>
    </ligand>
</feature>
<reference evidence="17" key="2">
    <citation type="journal article" date="2021" name="PeerJ">
        <title>Extensive microbial diversity within the chicken gut microbiome revealed by metagenomics and culture.</title>
        <authorList>
            <person name="Gilroy R."/>
            <person name="Ravi A."/>
            <person name="Getino M."/>
            <person name="Pursley I."/>
            <person name="Horton D.L."/>
            <person name="Alikhan N.F."/>
            <person name="Baker D."/>
            <person name="Gharbi K."/>
            <person name="Hall N."/>
            <person name="Watson M."/>
            <person name="Adriaenssens E.M."/>
            <person name="Foster-Nyarko E."/>
            <person name="Jarju S."/>
            <person name="Secka A."/>
            <person name="Antonio M."/>
            <person name="Oren A."/>
            <person name="Chaudhuri R.R."/>
            <person name="La Ragione R."/>
            <person name="Hildebrand F."/>
            <person name="Pallen M.J."/>
        </authorList>
    </citation>
    <scope>NUCLEOTIDE SEQUENCE</scope>
    <source>
        <strain evidence="17">1370</strain>
    </source>
</reference>
<comment type="caution">
    <text evidence="17">The sequence shown here is derived from an EMBL/GenBank/DDBJ whole genome shotgun (WGS) entry which is preliminary data.</text>
</comment>
<evidence type="ECO:0000256" key="4">
    <source>
        <dbReference type="ARBA" id="ARBA00004679"/>
    </source>
</evidence>
<dbReference type="FunFam" id="3.40.50.460:FF:000002">
    <property type="entry name" value="ATP-dependent 6-phosphofructokinase"/>
    <property type="match status" value="1"/>
</dbReference>
<dbReference type="EMBL" id="DVOL01000030">
    <property type="protein sequence ID" value="HIV10496.1"/>
    <property type="molecule type" value="Genomic_DNA"/>
</dbReference>
<evidence type="ECO:0000313" key="17">
    <source>
        <dbReference type="EMBL" id="HIV10496.1"/>
    </source>
</evidence>
<keyword evidence="13 15" id="KW-0324">Glycolysis</keyword>
<evidence type="ECO:0000256" key="2">
    <source>
        <dbReference type="ARBA" id="ARBA00002659"/>
    </source>
</evidence>
<dbReference type="EC" id="2.7.1.11" evidence="15"/>
<dbReference type="SUPFAM" id="SSF53784">
    <property type="entry name" value="Phosphofructokinase"/>
    <property type="match status" value="1"/>
</dbReference>
<dbReference type="GO" id="GO:0003872">
    <property type="term" value="F:6-phosphofructokinase activity"/>
    <property type="evidence" value="ECO:0007669"/>
    <property type="project" value="UniProtKB-UniRule"/>
</dbReference>
<feature type="binding site" evidence="15">
    <location>
        <begin position="79"/>
        <end position="80"/>
    </location>
    <ligand>
        <name>ATP</name>
        <dbReference type="ChEBI" id="CHEBI:30616"/>
    </ligand>
</feature>
<feature type="binding site" evidence="15">
    <location>
        <position position="110"/>
    </location>
    <ligand>
        <name>Mg(2+)</name>
        <dbReference type="ChEBI" id="CHEBI:18420"/>
        <note>catalytic</note>
    </ligand>
</feature>
<evidence type="ECO:0000256" key="8">
    <source>
        <dbReference type="ARBA" id="ARBA00022723"/>
    </source>
</evidence>
<dbReference type="InterPro" id="IPR012828">
    <property type="entry name" value="PFKA_ATP_prok"/>
</dbReference>
<comment type="pathway">
    <text evidence="4 15">Carbohydrate degradation; glycolysis; D-glyceraldehyde 3-phosphate and glycerone phosphate from D-glucose: step 3/4.</text>
</comment>
<evidence type="ECO:0000256" key="10">
    <source>
        <dbReference type="ARBA" id="ARBA00022777"/>
    </source>
</evidence>
<dbReference type="GO" id="GO:0016208">
    <property type="term" value="F:AMP binding"/>
    <property type="evidence" value="ECO:0007669"/>
    <property type="project" value="TreeGrafter"/>
</dbReference>
<feature type="binding site" description="in other chain" evidence="15">
    <location>
        <begin position="132"/>
        <end position="134"/>
    </location>
    <ligand>
        <name>substrate</name>
        <note>ligand shared between dimeric partners</note>
    </ligand>
</feature>
<dbReference type="HAMAP" id="MF_00339">
    <property type="entry name" value="Phosphofructokinase_I_B1"/>
    <property type="match status" value="1"/>
</dbReference>
<keyword evidence="12 15" id="KW-0460">Magnesium</keyword>
<dbReference type="Gene3D" id="3.40.50.460">
    <property type="entry name" value="Phosphofructokinase domain"/>
    <property type="match status" value="1"/>
</dbReference>
<keyword evidence="5 15" id="KW-0963">Cytoplasm</keyword>
<evidence type="ECO:0000256" key="12">
    <source>
        <dbReference type="ARBA" id="ARBA00022842"/>
    </source>
</evidence>
<keyword evidence="7 15" id="KW-0808">Transferase</keyword>
<dbReference type="InterPro" id="IPR022953">
    <property type="entry name" value="ATP_PFK"/>
</dbReference>
<evidence type="ECO:0000256" key="7">
    <source>
        <dbReference type="ARBA" id="ARBA00022679"/>
    </source>
</evidence>
<evidence type="ECO:0000256" key="1">
    <source>
        <dbReference type="ARBA" id="ARBA00001946"/>
    </source>
</evidence>
<dbReference type="GO" id="GO:0070095">
    <property type="term" value="F:fructose-6-phosphate binding"/>
    <property type="evidence" value="ECO:0007669"/>
    <property type="project" value="TreeGrafter"/>
</dbReference>
<evidence type="ECO:0000256" key="6">
    <source>
        <dbReference type="ARBA" id="ARBA00022533"/>
    </source>
</evidence>
<comment type="similarity">
    <text evidence="15">Belongs to the phosphofructokinase type A (PFKA) family. ATP-dependent PFK group I subfamily. Prokaryotic clade 'B1' sub-subfamily.</text>
</comment>
<comment type="subcellular location">
    <subcellularLocation>
        <location evidence="3 15">Cytoplasm</location>
    </subcellularLocation>
</comment>
<reference evidence="17" key="1">
    <citation type="submission" date="2020-10" db="EMBL/GenBank/DDBJ databases">
        <authorList>
            <person name="Gilroy R."/>
        </authorList>
    </citation>
    <scope>NUCLEOTIDE SEQUENCE</scope>
    <source>
        <strain evidence="17">1370</strain>
    </source>
</reference>